<organism evidence="3 4">
    <name type="scientific">Lyophyllum shimeji</name>
    <name type="common">Hon-shimeji</name>
    <name type="synonym">Tricholoma shimeji</name>
    <dbReference type="NCBI Taxonomy" id="47721"/>
    <lineage>
        <taxon>Eukaryota</taxon>
        <taxon>Fungi</taxon>
        <taxon>Dikarya</taxon>
        <taxon>Basidiomycota</taxon>
        <taxon>Agaricomycotina</taxon>
        <taxon>Agaricomycetes</taxon>
        <taxon>Agaricomycetidae</taxon>
        <taxon>Agaricales</taxon>
        <taxon>Tricholomatineae</taxon>
        <taxon>Lyophyllaceae</taxon>
        <taxon>Lyophyllum</taxon>
    </lineage>
</organism>
<dbReference type="Proteomes" id="UP001063166">
    <property type="component" value="Unassembled WGS sequence"/>
</dbReference>
<gene>
    <name evidence="3" type="ORF">LshimejAT787_0703130</name>
</gene>
<dbReference type="Gene3D" id="3.40.50.1820">
    <property type="entry name" value="alpha/beta hydrolase"/>
    <property type="match status" value="1"/>
</dbReference>
<dbReference type="EMBL" id="BRPK01000007">
    <property type="protein sequence ID" value="GLB39803.1"/>
    <property type="molecule type" value="Genomic_DNA"/>
</dbReference>
<dbReference type="OrthoDB" id="2152029at2759"/>
<dbReference type="InterPro" id="IPR050300">
    <property type="entry name" value="GDXG_lipolytic_enzyme"/>
</dbReference>
<keyword evidence="1 3" id="KW-0378">Hydrolase</keyword>
<dbReference type="SUPFAM" id="SSF53474">
    <property type="entry name" value="alpha/beta-Hydrolases"/>
    <property type="match status" value="1"/>
</dbReference>
<evidence type="ECO:0000313" key="4">
    <source>
        <dbReference type="Proteomes" id="UP001063166"/>
    </source>
</evidence>
<keyword evidence="4" id="KW-1185">Reference proteome</keyword>
<evidence type="ECO:0000259" key="2">
    <source>
        <dbReference type="Pfam" id="PF07859"/>
    </source>
</evidence>
<dbReference type="Pfam" id="PF07859">
    <property type="entry name" value="Abhydrolase_3"/>
    <property type="match status" value="1"/>
</dbReference>
<evidence type="ECO:0000256" key="1">
    <source>
        <dbReference type="ARBA" id="ARBA00022801"/>
    </source>
</evidence>
<dbReference type="GO" id="GO:0016787">
    <property type="term" value="F:hydrolase activity"/>
    <property type="evidence" value="ECO:0007669"/>
    <property type="project" value="UniProtKB-KW"/>
</dbReference>
<dbReference type="InterPro" id="IPR029058">
    <property type="entry name" value="AB_hydrolase_fold"/>
</dbReference>
<feature type="domain" description="Alpha/beta hydrolase fold-3" evidence="2">
    <location>
        <begin position="173"/>
        <end position="298"/>
    </location>
</feature>
<dbReference type="PANTHER" id="PTHR48081:SF8">
    <property type="entry name" value="ALPHA_BETA HYDROLASE FOLD-3 DOMAIN-CONTAINING PROTEIN-RELATED"/>
    <property type="match status" value="1"/>
</dbReference>
<dbReference type="PANTHER" id="PTHR48081">
    <property type="entry name" value="AB HYDROLASE SUPERFAMILY PROTEIN C4A8.06C"/>
    <property type="match status" value="1"/>
</dbReference>
<sequence>MAPTANATPSGVTVHMSLHHVRPYPHHAHLPYSREPLKSLYVSQRILTTLALVPWWVLCYAIVPRSHRPRASWSLRQIVNVNFTRRIFKITEVAGVTYGTRDPEEAPAEGELRETRFEWVEPLPEHLRTGVVVVNGVVPFKRVGCYVWPKEPPPEVESIMQGLEEGHSPVIGIFMHGGGYCHMSAHETSRTSRIPRRLIRDKMMSEVYSVEYRLLQHAPFPAVIQDAAAVYAHVVDRFRKTHKPGCKIVLIGDSSGGNLVLALARWLRDEGKLPMPDGLLLLSPSCDVSHALPETLSSYIPRPNAATDYLVDTPEPRALLQRTFLGFPSHGPTTPEEQHRLLQLVHSEYVSPCSPRVLQAWSHAVEQDAHGEHREAFQEYVSTTEEEHVNHAYSYPGQWTSEYRARSTFKKLFEAFPRTLIVVGDAERLVREVLSLQQAMERDGVDVRTEWVKDAVHDILIMAEGWWDTKACEQTWGVIRDWVDGFHATAA</sequence>
<reference evidence="3" key="1">
    <citation type="submission" date="2022-07" db="EMBL/GenBank/DDBJ databases">
        <title>The genome of Lyophyllum shimeji provides insight into the initial evolution of ectomycorrhizal fungal genome.</title>
        <authorList>
            <person name="Kobayashi Y."/>
            <person name="Shibata T."/>
            <person name="Hirakawa H."/>
            <person name="Shigenobu S."/>
            <person name="Nishiyama T."/>
            <person name="Yamada A."/>
            <person name="Hasebe M."/>
            <person name="Kawaguchi M."/>
        </authorList>
    </citation>
    <scope>NUCLEOTIDE SEQUENCE</scope>
    <source>
        <strain evidence="3">AT787</strain>
    </source>
</reference>
<comment type="caution">
    <text evidence="3">The sequence shown here is derived from an EMBL/GenBank/DDBJ whole genome shotgun (WGS) entry which is preliminary data.</text>
</comment>
<accession>A0A9P3UNL6</accession>
<proteinExistence type="predicted"/>
<name>A0A9P3UNL6_LYOSH</name>
<protein>
    <submittedName>
        <fullName evidence="3">Steryl acetyl hydrolase</fullName>
    </submittedName>
</protein>
<evidence type="ECO:0000313" key="3">
    <source>
        <dbReference type="EMBL" id="GLB39803.1"/>
    </source>
</evidence>
<dbReference type="InterPro" id="IPR013094">
    <property type="entry name" value="AB_hydrolase_3"/>
</dbReference>
<dbReference type="AlphaFoldDB" id="A0A9P3UNL6"/>